<dbReference type="PANTHER" id="PTHR13803:SF4">
    <property type="entry name" value="SECRETORY 24CD, ISOFORM C"/>
    <property type="match status" value="1"/>
</dbReference>
<gene>
    <name evidence="2" type="ORF">ES332_A06G098000v1</name>
</gene>
<dbReference type="GO" id="GO:0090110">
    <property type="term" value="P:COPII-coated vesicle cargo loading"/>
    <property type="evidence" value="ECO:0007669"/>
    <property type="project" value="TreeGrafter"/>
</dbReference>
<dbReference type="PANTHER" id="PTHR13803">
    <property type="entry name" value="SEC24-RELATED PROTEIN"/>
    <property type="match status" value="1"/>
</dbReference>
<sequence>MHHQSEVVDFDESGPVRCSHCKGYINPFMKFIDQERKFIYNLCVPPAFRYIA</sequence>
<dbReference type="Pfam" id="PF04810">
    <property type="entry name" value="zf-Sec23_Sec24"/>
    <property type="match status" value="1"/>
</dbReference>
<dbReference type="InterPro" id="IPR036174">
    <property type="entry name" value="Znf_Sec23_Sec24_sf"/>
</dbReference>
<protein>
    <recommendedName>
        <fullName evidence="1">Zinc finger Sec23/Sec24-type domain-containing protein</fullName>
    </recommendedName>
</protein>
<accession>A0A5D2Q1T1</accession>
<dbReference type="GO" id="GO:0006886">
    <property type="term" value="P:intracellular protein transport"/>
    <property type="evidence" value="ECO:0007669"/>
    <property type="project" value="InterPro"/>
</dbReference>
<feature type="domain" description="Zinc finger Sec23/Sec24-type" evidence="1">
    <location>
        <begin position="15"/>
        <end position="43"/>
    </location>
</feature>
<reference evidence="2 3" key="1">
    <citation type="submission" date="2019-07" db="EMBL/GenBank/DDBJ databases">
        <title>WGS assembly of Gossypium tomentosum.</title>
        <authorList>
            <person name="Chen Z.J."/>
            <person name="Sreedasyam A."/>
            <person name="Ando A."/>
            <person name="Song Q."/>
            <person name="De L."/>
            <person name="Hulse-Kemp A."/>
            <person name="Ding M."/>
            <person name="Ye W."/>
            <person name="Kirkbride R."/>
            <person name="Jenkins J."/>
            <person name="Plott C."/>
            <person name="Lovell J."/>
            <person name="Lin Y.-M."/>
            <person name="Vaughn R."/>
            <person name="Liu B."/>
            <person name="Li W."/>
            <person name="Simpson S."/>
            <person name="Scheffler B."/>
            <person name="Saski C."/>
            <person name="Grover C."/>
            <person name="Hu G."/>
            <person name="Conover J."/>
            <person name="Carlson J."/>
            <person name="Shu S."/>
            <person name="Boston L."/>
            <person name="Williams M."/>
            <person name="Peterson D."/>
            <person name="Mcgee K."/>
            <person name="Jones D."/>
            <person name="Wendel J."/>
            <person name="Stelly D."/>
            <person name="Grimwood J."/>
            <person name="Schmutz J."/>
        </authorList>
    </citation>
    <scope>NUCLEOTIDE SEQUENCE [LARGE SCALE GENOMIC DNA]</scope>
    <source>
        <strain evidence="2">7179.01</strain>
    </source>
</reference>
<dbReference type="GO" id="GO:0070971">
    <property type="term" value="C:endoplasmic reticulum exit site"/>
    <property type="evidence" value="ECO:0007669"/>
    <property type="project" value="TreeGrafter"/>
</dbReference>
<evidence type="ECO:0000313" key="2">
    <source>
        <dbReference type="EMBL" id="TYI22358.1"/>
    </source>
</evidence>
<dbReference type="Proteomes" id="UP000322667">
    <property type="component" value="Chromosome A06"/>
</dbReference>
<dbReference type="GO" id="GO:0030127">
    <property type="term" value="C:COPII vesicle coat"/>
    <property type="evidence" value="ECO:0007669"/>
    <property type="project" value="InterPro"/>
</dbReference>
<name>A0A5D2Q1T1_GOSTO</name>
<keyword evidence="3" id="KW-1185">Reference proteome</keyword>
<dbReference type="InterPro" id="IPR050550">
    <property type="entry name" value="SEC23_SEC24_subfamily"/>
</dbReference>
<evidence type="ECO:0000259" key="1">
    <source>
        <dbReference type="Pfam" id="PF04810"/>
    </source>
</evidence>
<evidence type="ECO:0000313" key="3">
    <source>
        <dbReference type="Proteomes" id="UP000322667"/>
    </source>
</evidence>
<dbReference type="EMBL" id="CM017615">
    <property type="protein sequence ID" value="TYI22358.1"/>
    <property type="molecule type" value="Genomic_DNA"/>
</dbReference>
<dbReference type="AlphaFoldDB" id="A0A5D2Q1T1"/>
<dbReference type="GO" id="GO:0008270">
    <property type="term" value="F:zinc ion binding"/>
    <property type="evidence" value="ECO:0007669"/>
    <property type="project" value="InterPro"/>
</dbReference>
<dbReference type="InterPro" id="IPR006895">
    <property type="entry name" value="Znf_Sec23_Sec24"/>
</dbReference>
<proteinExistence type="predicted"/>
<dbReference type="GO" id="GO:0000149">
    <property type="term" value="F:SNARE binding"/>
    <property type="evidence" value="ECO:0007669"/>
    <property type="project" value="TreeGrafter"/>
</dbReference>
<dbReference type="Gene3D" id="2.30.30.380">
    <property type="entry name" value="Zn-finger domain of Sec23/24"/>
    <property type="match status" value="1"/>
</dbReference>
<organism evidence="2 3">
    <name type="scientific">Gossypium tomentosum</name>
    <name type="common">Hawaiian cotton</name>
    <name type="synonym">Gossypium sandvicense</name>
    <dbReference type="NCBI Taxonomy" id="34277"/>
    <lineage>
        <taxon>Eukaryota</taxon>
        <taxon>Viridiplantae</taxon>
        <taxon>Streptophyta</taxon>
        <taxon>Embryophyta</taxon>
        <taxon>Tracheophyta</taxon>
        <taxon>Spermatophyta</taxon>
        <taxon>Magnoliopsida</taxon>
        <taxon>eudicotyledons</taxon>
        <taxon>Gunneridae</taxon>
        <taxon>Pentapetalae</taxon>
        <taxon>rosids</taxon>
        <taxon>malvids</taxon>
        <taxon>Malvales</taxon>
        <taxon>Malvaceae</taxon>
        <taxon>Malvoideae</taxon>
        <taxon>Gossypium</taxon>
    </lineage>
</organism>
<dbReference type="SUPFAM" id="SSF82919">
    <property type="entry name" value="Zn-finger domain of Sec23/24"/>
    <property type="match status" value="1"/>
</dbReference>